<name>A0A381UQE7_9ZZZZ</name>
<keyword evidence="1" id="KW-0812">Transmembrane</keyword>
<proteinExistence type="predicted"/>
<organism evidence="2">
    <name type="scientific">marine metagenome</name>
    <dbReference type="NCBI Taxonomy" id="408172"/>
    <lineage>
        <taxon>unclassified sequences</taxon>
        <taxon>metagenomes</taxon>
        <taxon>ecological metagenomes</taxon>
    </lineage>
</organism>
<feature type="transmembrane region" description="Helical" evidence="1">
    <location>
        <begin position="12"/>
        <end position="32"/>
    </location>
</feature>
<keyword evidence="1" id="KW-1133">Transmembrane helix</keyword>
<feature type="non-terminal residue" evidence="2">
    <location>
        <position position="1"/>
    </location>
</feature>
<dbReference type="AlphaFoldDB" id="A0A381UQE7"/>
<evidence type="ECO:0000256" key="1">
    <source>
        <dbReference type="SAM" id="Phobius"/>
    </source>
</evidence>
<protein>
    <submittedName>
        <fullName evidence="2">Uncharacterized protein</fullName>
    </submittedName>
</protein>
<evidence type="ECO:0000313" key="2">
    <source>
        <dbReference type="EMBL" id="SVA29557.1"/>
    </source>
</evidence>
<gene>
    <name evidence="2" type="ORF">METZ01_LOCUS82411</name>
</gene>
<dbReference type="EMBL" id="UINC01006774">
    <property type="protein sequence ID" value="SVA29557.1"/>
    <property type="molecule type" value="Genomic_DNA"/>
</dbReference>
<reference evidence="2" key="1">
    <citation type="submission" date="2018-05" db="EMBL/GenBank/DDBJ databases">
        <authorList>
            <person name="Lanie J.A."/>
            <person name="Ng W.-L."/>
            <person name="Kazmierczak K.M."/>
            <person name="Andrzejewski T.M."/>
            <person name="Davidsen T.M."/>
            <person name="Wayne K.J."/>
            <person name="Tettelin H."/>
            <person name="Glass J.I."/>
            <person name="Rusch D."/>
            <person name="Podicherti R."/>
            <person name="Tsui H.-C.T."/>
            <person name="Winkler M.E."/>
        </authorList>
    </citation>
    <scope>NUCLEOTIDE SEQUENCE</scope>
</reference>
<keyword evidence="1" id="KW-0472">Membrane</keyword>
<accession>A0A381UQE7</accession>
<sequence length="74" mass="7977">VKAGVHPFKKRFAGLIELILPLAGGLMASAYARLADIERDVQQQRQVRLGFSDGQIDRLANLGHVKPTAVALIG</sequence>